<evidence type="ECO:0000313" key="1">
    <source>
        <dbReference type="EMBL" id="MBC9205573.1"/>
    </source>
</evidence>
<reference evidence="1 2" key="1">
    <citation type="journal article" date="2013" name="Int. J. Syst. Evol. Microbiol.">
        <title>Roseomonas aerophila sp. nov., isolated from air.</title>
        <authorList>
            <person name="Kim S.J."/>
            <person name="Weon H.Y."/>
            <person name="Ahn J.H."/>
            <person name="Hong S.B."/>
            <person name="Seok S.J."/>
            <person name="Whang K.S."/>
            <person name="Kwon S.W."/>
        </authorList>
    </citation>
    <scope>NUCLEOTIDE SEQUENCE [LARGE SCALE GENOMIC DNA]</scope>
    <source>
        <strain evidence="1 2">NBRC 108923</strain>
    </source>
</reference>
<dbReference type="PANTHER" id="PTHR30441">
    <property type="entry name" value="DUF748 DOMAIN-CONTAINING PROTEIN"/>
    <property type="match status" value="1"/>
</dbReference>
<dbReference type="Proteomes" id="UP000626026">
    <property type="component" value="Unassembled WGS sequence"/>
</dbReference>
<sequence length="613" mass="64604">MVRWIGAAILLLVLLAGSAWIAAGRFDFAGLAAARLGAALERPVSVGSLRLTPGRWISVSLKDVRVDNLPALAGEPVVQLARLDAEVDVFSLIRGPVVIRRATVEGAKVFLARTPEGRGNWQFGSAPPANAQAGDARASFPGLYDLRFAGSELVYRTTSGTDLHIRLEDALLRTEGDDQPLVLTATGAYNNVPIRLQADLAPLAALREAGKPYEARIAVASGETQLTFQGVLTDPLNVDGAKGNLDLNAPTSAALLAIAGVSSNLDITLQLKGPFERSGDLWRMTDASGWLDDATFTAPLLQLREGARGQPDAVKAEVAFGRLDLNALLGEGRRGSRSNADLSLAVDRAPDTLVEAKLTAERLFYAGVEADNVTLEASLDSGLIAVKAFSLTYTGSRIDADGQIAAIGEGNRGRITAKVLVSGMEAQSLRRLLGIGNLPLQGRLNAQFAVIAEGATLNAASREARASAVVDMRGGSISRRLIEIASTDVRGLFRSADGMTGISCLVAVLDVRAGAGTISPLRIRTQSGTIAGSGSFNVFRRQVDLTVSSEASTTSSFALDVPVRLSGSMSSPTIRPARWSAAGRAELAANDNVNRLLPELRPFARRNPCLSSR</sequence>
<accession>A0ABR7RGX2</accession>
<protein>
    <recommendedName>
        <fullName evidence="3">AsmA-like C-terminal domain-containing protein</fullName>
    </recommendedName>
</protein>
<comment type="caution">
    <text evidence="1">The sequence shown here is derived from an EMBL/GenBank/DDBJ whole genome shotgun (WGS) entry which is preliminary data.</text>
</comment>
<evidence type="ECO:0008006" key="3">
    <source>
        <dbReference type="Google" id="ProtNLM"/>
    </source>
</evidence>
<name>A0ABR7RGX2_9PROT</name>
<dbReference type="RefSeq" id="WP_187782744.1">
    <property type="nucleotide sequence ID" value="NZ_JACTVA010000002.1"/>
</dbReference>
<gene>
    <name evidence="1" type="ORF">IBL26_01895</name>
</gene>
<dbReference type="PANTHER" id="PTHR30441:SF4">
    <property type="entry name" value="PROTEIN ASMA"/>
    <property type="match status" value="1"/>
</dbReference>
<organism evidence="1 2">
    <name type="scientific">Teichococcus aerophilus</name>
    <dbReference type="NCBI Taxonomy" id="1224513"/>
    <lineage>
        <taxon>Bacteria</taxon>
        <taxon>Pseudomonadati</taxon>
        <taxon>Pseudomonadota</taxon>
        <taxon>Alphaproteobacteria</taxon>
        <taxon>Acetobacterales</taxon>
        <taxon>Roseomonadaceae</taxon>
        <taxon>Roseomonas</taxon>
    </lineage>
</organism>
<evidence type="ECO:0000313" key="2">
    <source>
        <dbReference type="Proteomes" id="UP000626026"/>
    </source>
</evidence>
<dbReference type="InterPro" id="IPR052894">
    <property type="entry name" value="AsmA-related"/>
</dbReference>
<dbReference type="EMBL" id="JACTVA010000002">
    <property type="protein sequence ID" value="MBC9205573.1"/>
    <property type="molecule type" value="Genomic_DNA"/>
</dbReference>
<proteinExistence type="predicted"/>
<keyword evidence="2" id="KW-1185">Reference proteome</keyword>